<dbReference type="InterPro" id="IPR036390">
    <property type="entry name" value="WH_DNA-bd_sf"/>
</dbReference>
<evidence type="ECO:0000256" key="4">
    <source>
        <dbReference type="ARBA" id="ARBA00023163"/>
    </source>
</evidence>
<dbReference type="Pfam" id="PF00126">
    <property type="entry name" value="HTH_1"/>
    <property type="match status" value="1"/>
</dbReference>
<evidence type="ECO:0000313" key="7">
    <source>
        <dbReference type="Proteomes" id="UP000004622"/>
    </source>
</evidence>
<dbReference type="AlphaFoldDB" id="I5BTW1"/>
<accession>I5BTW1</accession>
<feature type="domain" description="HTH lysR-type" evidence="5">
    <location>
        <begin position="11"/>
        <end position="68"/>
    </location>
</feature>
<comment type="similarity">
    <text evidence="1">Belongs to the LysR transcriptional regulatory family.</text>
</comment>
<dbReference type="InterPro" id="IPR058163">
    <property type="entry name" value="LysR-type_TF_proteobact-type"/>
</dbReference>
<dbReference type="PROSITE" id="PS50931">
    <property type="entry name" value="HTH_LYSR"/>
    <property type="match status" value="1"/>
</dbReference>
<dbReference type="PANTHER" id="PTHR30537">
    <property type="entry name" value="HTH-TYPE TRANSCRIPTIONAL REGULATOR"/>
    <property type="match status" value="1"/>
</dbReference>
<dbReference type="InterPro" id="IPR036388">
    <property type="entry name" value="WH-like_DNA-bd_sf"/>
</dbReference>
<proteinExistence type="inferred from homology"/>
<evidence type="ECO:0000256" key="1">
    <source>
        <dbReference type="ARBA" id="ARBA00009437"/>
    </source>
</evidence>
<dbReference type="FunFam" id="1.10.10.10:FF:000001">
    <property type="entry name" value="LysR family transcriptional regulator"/>
    <property type="match status" value="1"/>
</dbReference>
<keyword evidence="2" id="KW-0805">Transcription regulation</keyword>
<dbReference type="GO" id="GO:0003700">
    <property type="term" value="F:DNA-binding transcription factor activity"/>
    <property type="evidence" value="ECO:0007669"/>
    <property type="project" value="InterPro"/>
</dbReference>
<dbReference type="PRINTS" id="PR00039">
    <property type="entry name" value="HTHLYSR"/>
</dbReference>
<keyword evidence="4" id="KW-0804">Transcription</keyword>
<organism evidence="6 7">
    <name type="scientific">Nitratireductor aquibiodomus RA22</name>
    <dbReference type="NCBI Taxonomy" id="1189611"/>
    <lineage>
        <taxon>Bacteria</taxon>
        <taxon>Pseudomonadati</taxon>
        <taxon>Pseudomonadota</taxon>
        <taxon>Alphaproteobacteria</taxon>
        <taxon>Hyphomicrobiales</taxon>
        <taxon>Phyllobacteriaceae</taxon>
        <taxon>Nitratireductor</taxon>
    </lineage>
</organism>
<dbReference type="GO" id="GO:0006351">
    <property type="term" value="P:DNA-templated transcription"/>
    <property type="evidence" value="ECO:0007669"/>
    <property type="project" value="TreeGrafter"/>
</dbReference>
<sequence length="101" mass="11095">MVDRFARRFLPSFSVLRSFASAARHQSFTLAAEELNLTQSAVSRHIRDMESALGFSLFRRVGRRVVLTPAGKNLADALETISAASPRPCIAPSLPACRGRH</sequence>
<name>I5BTW1_9HYPH</name>
<evidence type="ECO:0000313" key="6">
    <source>
        <dbReference type="EMBL" id="EIM73013.1"/>
    </source>
</evidence>
<dbReference type="EMBL" id="AJXZ01000044">
    <property type="protein sequence ID" value="EIM73013.1"/>
    <property type="molecule type" value="Genomic_DNA"/>
</dbReference>
<comment type="caution">
    <text evidence="6">The sequence shown here is derived from an EMBL/GenBank/DDBJ whole genome shotgun (WGS) entry which is preliminary data.</text>
</comment>
<dbReference type="Proteomes" id="UP000004622">
    <property type="component" value="Unassembled WGS sequence"/>
</dbReference>
<dbReference type="PANTHER" id="PTHR30537:SF74">
    <property type="entry name" value="HTH-TYPE TRANSCRIPTIONAL REGULATOR TRPI"/>
    <property type="match status" value="1"/>
</dbReference>
<dbReference type="SUPFAM" id="SSF46785">
    <property type="entry name" value="Winged helix' DNA-binding domain"/>
    <property type="match status" value="1"/>
</dbReference>
<evidence type="ECO:0000256" key="3">
    <source>
        <dbReference type="ARBA" id="ARBA00023125"/>
    </source>
</evidence>
<evidence type="ECO:0000256" key="2">
    <source>
        <dbReference type="ARBA" id="ARBA00023015"/>
    </source>
</evidence>
<evidence type="ECO:0000259" key="5">
    <source>
        <dbReference type="PROSITE" id="PS50931"/>
    </source>
</evidence>
<dbReference type="Gene3D" id="1.10.10.10">
    <property type="entry name" value="Winged helix-like DNA-binding domain superfamily/Winged helix DNA-binding domain"/>
    <property type="match status" value="1"/>
</dbReference>
<reference evidence="6 7" key="1">
    <citation type="journal article" date="2012" name="J. Bacteriol.">
        <title>Genome Sequence of Nitratireductor aquibiodomus Strain RA22.</title>
        <authorList>
            <person name="Singh A."/>
            <person name="Jangir P.K."/>
            <person name="Kumari C."/>
            <person name="Sharma R."/>
        </authorList>
    </citation>
    <scope>NUCLEOTIDE SEQUENCE [LARGE SCALE GENOMIC DNA]</scope>
    <source>
        <strain evidence="6 7">RA22</strain>
    </source>
</reference>
<dbReference type="GO" id="GO:0043565">
    <property type="term" value="F:sequence-specific DNA binding"/>
    <property type="evidence" value="ECO:0007669"/>
    <property type="project" value="TreeGrafter"/>
</dbReference>
<dbReference type="PATRIC" id="fig|1189611.3.peg.3478"/>
<protein>
    <submittedName>
        <fullName evidence="6">LysR family transcriptional regulator</fullName>
    </submittedName>
</protein>
<dbReference type="InterPro" id="IPR000847">
    <property type="entry name" value="LysR_HTH_N"/>
</dbReference>
<dbReference type="RefSeq" id="WP_007009746.1">
    <property type="nucleotide sequence ID" value="NZ_AJXZ01000044.1"/>
</dbReference>
<keyword evidence="3" id="KW-0238">DNA-binding</keyword>
<gene>
    <name evidence="6" type="ORF">A33O_17224</name>
</gene>